<protein>
    <submittedName>
        <fullName evidence="2">Uncharacterized protein</fullName>
    </submittedName>
</protein>
<evidence type="ECO:0000313" key="3">
    <source>
        <dbReference type="Proteomes" id="UP001374584"/>
    </source>
</evidence>
<dbReference type="EMBL" id="JAYMYR010000004">
    <property type="protein sequence ID" value="KAK7367301.1"/>
    <property type="molecule type" value="Genomic_DNA"/>
</dbReference>
<evidence type="ECO:0000313" key="2">
    <source>
        <dbReference type="EMBL" id="KAK7367301.1"/>
    </source>
</evidence>
<dbReference type="PANTHER" id="PTHR31161">
    <property type="entry name" value="PROTEIN GRAVITROPIC IN THE LIGHT 1"/>
    <property type="match status" value="1"/>
</dbReference>
<feature type="coiled-coil region" evidence="1">
    <location>
        <begin position="373"/>
        <end position="414"/>
    </location>
</feature>
<comment type="caution">
    <text evidence="2">The sequence shown here is derived from an EMBL/GenBank/DDBJ whole genome shotgun (WGS) entry which is preliminary data.</text>
</comment>
<proteinExistence type="predicted"/>
<keyword evidence="3" id="KW-1185">Reference proteome</keyword>
<reference evidence="2 3" key="1">
    <citation type="submission" date="2024-01" db="EMBL/GenBank/DDBJ databases">
        <title>The genomes of 5 underutilized Papilionoideae crops provide insights into root nodulation and disease resistanc.</title>
        <authorList>
            <person name="Jiang F."/>
        </authorList>
    </citation>
    <scope>NUCLEOTIDE SEQUENCE [LARGE SCALE GENOMIC DNA]</scope>
    <source>
        <strain evidence="2">JINMINGXINNONG_FW02</strain>
        <tissue evidence="2">Leaves</tissue>
    </source>
</reference>
<dbReference type="InterPro" id="IPR040225">
    <property type="entry name" value="GIL1-like"/>
</dbReference>
<organism evidence="2 3">
    <name type="scientific">Phaseolus coccineus</name>
    <name type="common">Scarlet runner bean</name>
    <name type="synonym">Phaseolus multiflorus</name>
    <dbReference type="NCBI Taxonomy" id="3886"/>
    <lineage>
        <taxon>Eukaryota</taxon>
        <taxon>Viridiplantae</taxon>
        <taxon>Streptophyta</taxon>
        <taxon>Embryophyta</taxon>
        <taxon>Tracheophyta</taxon>
        <taxon>Spermatophyta</taxon>
        <taxon>Magnoliopsida</taxon>
        <taxon>eudicotyledons</taxon>
        <taxon>Gunneridae</taxon>
        <taxon>Pentapetalae</taxon>
        <taxon>rosids</taxon>
        <taxon>fabids</taxon>
        <taxon>Fabales</taxon>
        <taxon>Fabaceae</taxon>
        <taxon>Papilionoideae</taxon>
        <taxon>50 kb inversion clade</taxon>
        <taxon>NPAAA clade</taxon>
        <taxon>indigoferoid/millettioid clade</taxon>
        <taxon>Phaseoleae</taxon>
        <taxon>Phaseolus</taxon>
    </lineage>
</organism>
<gene>
    <name evidence="2" type="ORF">VNO80_09310</name>
</gene>
<dbReference type="Proteomes" id="UP001374584">
    <property type="component" value="Unassembled WGS sequence"/>
</dbReference>
<feature type="coiled-coil region" evidence="1">
    <location>
        <begin position="300"/>
        <end position="341"/>
    </location>
</feature>
<dbReference type="GO" id="GO:0009639">
    <property type="term" value="P:response to red or far red light"/>
    <property type="evidence" value="ECO:0007669"/>
    <property type="project" value="InterPro"/>
</dbReference>
<accession>A0AAN9N7R1</accession>
<dbReference type="AlphaFoldDB" id="A0AAN9N7R1"/>
<keyword evidence="1" id="KW-0175">Coiled coil</keyword>
<evidence type="ECO:0000256" key="1">
    <source>
        <dbReference type="SAM" id="Coils"/>
    </source>
</evidence>
<name>A0AAN9N7R1_PHACN</name>
<sequence>MWVCREAEESDARGIPFPIDENIEKSNRVSDFQTLIEQILVLIAFLFLFQVRGRLSEKTIQLRPVIFISLNRSLLFLSKQGMATDENADMLDVNSRLSESHETWKQENTRIQSEVVILQKDLTEVKACNQGSDGDVKKELEVLWQRVKTASTLLTYLKSKARLMAVPHLAHTACGIKQLEGVGFVDKNGIPLSGWSSNVDLSSFDDADEESWMEISHQHGSLDEQDAAYIGEILKSVQMVADVMEALVKRVFLAESETAMEKGKVSVSQEEIKRKSSQLENVSMKLEEMERFALNTNSILNEMRQRVEDLVEETTRQRERAAENEEELSRVKREFESLKSYVSGLITVRETLLSSEKQFRTIERLFEKLVAKTTQLEGEKMQKEAEVQKLMQENVKLSALLDKKEAQLLALNEQCKVMALSASSM</sequence>
<dbReference type="GO" id="GO:0009959">
    <property type="term" value="P:negative gravitropism"/>
    <property type="evidence" value="ECO:0007669"/>
    <property type="project" value="InterPro"/>
</dbReference>